<dbReference type="GO" id="GO:0008270">
    <property type="term" value="F:zinc ion binding"/>
    <property type="evidence" value="ECO:0007669"/>
    <property type="project" value="UniProtKB-KW"/>
</dbReference>
<dbReference type="InterPro" id="IPR008906">
    <property type="entry name" value="HATC_C_dom"/>
</dbReference>
<keyword evidence="9" id="KW-1185">Reference proteome</keyword>
<dbReference type="InterPro" id="IPR052035">
    <property type="entry name" value="ZnF_BED_domain_contain"/>
</dbReference>
<dbReference type="EMBL" id="CAJVQA010036585">
    <property type="protein sequence ID" value="CAG8808787.1"/>
    <property type="molecule type" value="Genomic_DNA"/>
</dbReference>
<evidence type="ECO:0000256" key="3">
    <source>
        <dbReference type="ARBA" id="ARBA00022771"/>
    </source>
</evidence>
<evidence type="ECO:0000313" key="9">
    <source>
        <dbReference type="Proteomes" id="UP000789759"/>
    </source>
</evidence>
<dbReference type="Pfam" id="PF05699">
    <property type="entry name" value="Dimer_Tnp_hAT"/>
    <property type="match status" value="1"/>
</dbReference>
<dbReference type="PANTHER" id="PTHR46481:SF10">
    <property type="entry name" value="ZINC FINGER BED DOMAIN-CONTAINING PROTEIN 39"/>
    <property type="match status" value="1"/>
</dbReference>
<protein>
    <submittedName>
        <fullName evidence="8">22777_t:CDS:1</fullName>
    </submittedName>
</protein>
<keyword evidence="2" id="KW-0479">Metal-binding</keyword>
<evidence type="ECO:0000256" key="4">
    <source>
        <dbReference type="ARBA" id="ARBA00022833"/>
    </source>
</evidence>
<evidence type="ECO:0000313" key="8">
    <source>
        <dbReference type="EMBL" id="CAG8808787.1"/>
    </source>
</evidence>
<name>A0A9N9K2G8_9GLOM</name>
<keyword evidence="3" id="KW-0863">Zinc-finger</keyword>
<proteinExistence type="predicted"/>
<feature type="domain" description="HAT C-terminal dimerisation" evidence="7">
    <location>
        <begin position="497"/>
        <end position="571"/>
    </location>
</feature>
<comment type="subcellular location">
    <subcellularLocation>
        <location evidence="1">Nucleus</location>
    </subcellularLocation>
</comment>
<dbReference type="InterPro" id="IPR007021">
    <property type="entry name" value="DUF659"/>
</dbReference>
<dbReference type="InterPro" id="IPR012337">
    <property type="entry name" value="RNaseH-like_sf"/>
</dbReference>
<evidence type="ECO:0000256" key="5">
    <source>
        <dbReference type="ARBA" id="ARBA00023242"/>
    </source>
</evidence>
<keyword evidence="5" id="KW-0539">Nucleus</keyword>
<accession>A0A9N9K2G8</accession>
<organism evidence="8 9">
    <name type="scientific">Cetraspora pellucida</name>
    <dbReference type="NCBI Taxonomy" id="1433469"/>
    <lineage>
        <taxon>Eukaryota</taxon>
        <taxon>Fungi</taxon>
        <taxon>Fungi incertae sedis</taxon>
        <taxon>Mucoromycota</taxon>
        <taxon>Glomeromycotina</taxon>
        <taxon>Glomeromycetes</taxon>
        <taxon>Diversisporales</taxon>
        <taxon>Gigasporaceae</taxon>
        <taxon>Cetraspora</taxon>
    </lineage>
</organism>
<dbReference type="GO" id="GO:0005634">
    <property type="term" value="C:nucleus"/>
    <property type="evidence" value="ECO:0007669"/>
    <property type="project" value="UniProtKB-SubCell"/>
</dbReference>
<dbReference type="OrthoDB" id="2365019at2759"/>
<feature type="domain" description="DUF659" evidence="6">
    <location>
        <begin position="167"/>
        <end position="308"/>
    </location>
</feature>
<sequence length="689" mass="80862">MGKRQHPFTPYFIISEEKANSTHRFAICRSCKRAYPNKEESELKFVNKKTTCKNHLRNCEVFHNEVTPEEYERILNLDSKFVQPLDYEDDGENSCSSSQSQISLPLKISKKQKLNNLTTQPIYKYDQDQFNQSILYATISTGVAFRWVNDIHVKKAFAIANPTIKLPNRINLAGKILDNEKKSVQDHLMSVAEADEQGVTLAFDGWKNIIKQNILGVVLITSSGKPLIWKAEDISGNLQNWQTIYKYVIEFFEEAKNNNIKIIALVTDSASENAAARKRLQKNIRDKVFLPCFAHQSNLCVGDIFKISSQFMKTSKIYGKYIALMMPNDTRWNSHYYCFKSILKTKIALKSKEIPSEICETINNEQWWHDLQNLETLIYPFCAILNKLQRDKAQLHDVLHGFGYLMKVIKQQETSDFQTKMIEKLERRWKQWEQPLLLISFLLNPTYRLTKFNKNISTLNLVILGKWIIYYYMAWFDEKPLKILSELNDWFDKKYPFDDESFDNFDKDIIKYWKFVSRGRASELANIALRIYSICVNSASVERLFSTMGFFHTKRRNKLKHSKVLAMCQIRAKIYQDEINANIDYARECFYSNSILNNQLDEMEIENLEETIQYWIELLDDDTDLYEIEENNNDNILNSLLTIFVENLDDNSCTQVNNLEHPAEDNLAKWNLYDLFVSDLEIPDYFNML</sequence>
<evidence type="ECO:0000256" key="2">
    <source>
        <dbReference type="ARBA" id="ARBA00022723"/>
    </source>
</evidence>
<dbReference type="Proteomes" id="UP000789759">
    <property type="component" value="Unassembled WGS sequence"/>
</dbReference>
<dbReference type="GO" id="GO:0046983">
    <property type="term" value="F:protein dimerization activity"/>
    <property type="evidence" value="ECO:0007669"/>
    <property type="project" value="InterPro"/>
</dbReference>
<comment type="caution">
    <text evidence="8">The sequence shown here is derived from an EMBL/GenBank/DDBJ whole genome shotgun (WGS) entry which is preliminary data.</text>
</comment>
<reference evidence="8" key="1">
    <citation type="submission" date="2021-06" db="EMBL/GenBank/DDBJ databases">
        <authorList>
            <person name="Kallberg Y."/>
            <person name="Tangrot J."/>
            <person name="Rosling A."/>
        </authorList>
    </citation>
    <scope>NUCLEOTIDE SEQUENCE</scope>
    <source>
        <strain evidence="8">FL966</strain>
    </source>
</reference>
<keyword evidence="4" id="KW-0862">Zinc</keyword>
<gene>
    <name evidence="8" type="ORF">CPELLU_LOCUS18416</name>
</gene>
<evidence type="ECO:0000259" key="7">
    <source>
        <dbReference type="Pfam" id="PF05699"/>
    </source>
</evidence>
<dbReference type="AlphaFoldDB" id="A0A9N9K2G8"/>
<dbReference type="Pfam" id="PF04937">
    <property type="entry name" value="DUF659"/>
    <property type="match status" value="1"/>
</dbReference>
<evidence type="ECO:0000259" key="6">
    <source>
        <dbReference type="Pfam" id="PF04937"/>
    </source>
</evidence>
<dbReference type="PANTHER" id="PTHR46481">
    <property type="entry name" value="ZINC FINGER BED DOMAIN-CONTAINING PROTEIN 4"/>
    <property type="match status" value="1"/>
</dbReference>
<evidence type="ECO:0000256" key="1">
    <source>
        <dbReference type="ARBA" id="ARBA00004123"/>
    </source>
</evidence>
<dbReference type="SUPFAM" id="SSF53098">
    <property type="entry name" value="Ribonuclease H-like"/>
    <property type="match status" value="1"/>
</dbReference>